<accession>A0A250JAJ6</accession>
<protein>
    <recommendedName>
        <fullName evidence="1">Malonyl-CoA:ACP transacylase (MAT) domain-containing protein</fullName>
    </recommendedName>
</protein>
<feature type="domain" description="Malonyl-CoA:ACP transacylase (MAT)" evidence="1">
    <location>
        <begin position="6"/>
        <end position="303"/>
    </location>
</feature>
<reference evidence="2 3" key="1">
    <citation type="submission" date="2017-06" db="EMBL/GenBank/DDBJ databases">
        <title>Sequencing and comparative analysis of myxobacterial genomes.</title>
        <authorList>
            <person name="Rupp O."/>
            <person name="Goesmann A."/>
            <person name="Sogaard-Andersen L."/>
        </authorList>
    </citation>
    <scope>NUCLEOTIDE SEQUENCE [LARGE SCALE GENOMIC DNA]</scope>
    <source>
        <strain evidence="2 3">DSM 52655</strain>
    </source>
</reference>
<dbReference type="GO" id="GO:0004314">
    <property type="term" value="F:[acyl-carrier-protein] S-malonyltransferase activity"/>
    <property type="evidence" value="ECO:0007669"/>
    <property type="project" value="TreeGrafter"/>
</dbReference>
<dbReference type="InterPro" id="IPR016035">
    <property type="entry name" value="Acyl_Trfase/lysoPLipase"/>
</dbReference>
<dbReference type="InterPro" id="IPR050858">
    <property type="entry name" value="Mal-CoA-ACP_Trans/PKS_FabD"/>
</dbReference>
<dbReference type="SUPFAM" id="SSF52151">
    <property type="entry name" value="FabD/lysophospholipase-like"/>
    <property type="match status" value="1"/>
</dbReference>
<dbReference type="KEGG" id="cfus:CYFUS_006401"/>
<dbReference type="PANTHER" id="PTHR42681">
    <property type="entry name" value="MALONYL-COA-ACYL CARRIER PROTEIN TRANSACYLASE, MITOCHONDRIAL"/>
    <property type="match status" value="1"/>
</dbReference>
<evidence type="ECO:0000313" key="3">
    <source>
        <dbReference type="Proteomes" id="UP000217257"/>
    </source>
</evidence>
<dbReference type="RefSeq" id="WP_095988730.1">
    <property type="nucleotide sequence ID" value="NZ_CP022098.1"/>
</dbReference>
<dbReference type="InterPro" id="IPR014043">
    <property type="entry name" value="Acyl_transferase_dom"/>
</dbReference>
<name>A0A250JAJ6_9BACT</name>
<dbReference type="InterPro" id="IPR016036">
    <property type="entry name" value="Malonyl_transacylase_ACP-bd"/>
</dbReference>
<dbReference type="InterPro" id="IPR001227">
    <property type="entry name" value="Ac_transferase_dom_sf"/>
</dbReference>
<gene>
    <name evidence="2" type="ORF">CYFUS_006401</name>
</gene>
<dbReference type="PANTHER" id="PTHR42681:SF6">
    <property type="entry name" value="BLL0263 PROTEIN"/>
    <property type="match status" value="1"/>
</dbReference>
<dbReference type="Gene3D" id="3.30.70.250">
    <property type="entry name" value="Malonyl-CoA ACP transacylase, ACP-binding"/>
    <property type="match status" value="1"/>
</dbReference>
<dbReference type="SMART" id="SM00827">
    <property type="entry name" value="PKS_AT"/>
    <property type="match status" value="1"/>
</dbReference>
<organism evidence="2 3">
    <name type="scientific">Cystobacter fuscus</name>
    <dbReference type="NCBI Taxonomy" id="43"/>
    <lineage>
        <taxon>Bacteria</taxon>
        <taxon>Pseudomonadati</taxon>
        <taxon>Myxococcota</taxon>
        <taxon>Myxococcia</taxon>
        <taxon>Myxococcales</taxon>
        <taxon>Cystobacterineae</taxon>
        <taxon>Archangiaceae</taxon>
        <taxon>Cystobacter</taxon>
    </lineage>
</organism>
<proteinExistence type="predicted"/>
<dbReference type="GO" id="GO:0006633">
    <property type="term" value="P:fatty acid biosynthetic process"/>
    <property type="evidence" value="ECO:0007669"/>
    <property type="project" value="TreeGrafter"/>
</dbReference>
<dbReference type="SUPFAM" id="SSF55048">
    <property type="entry name" value="Probable ACP-binding domain of malonyl-CoA ACP transacylase"/>
    <property type="match status" value="1"/>
</dbReference>
<evidence type="ECO:0000313" key="2">
    <source>
        <dbReference type="EMBL" id="ATB40939.1"/>
    </source>
</evidence>
<dbReference type="EMBL" id="CP022098">
    <property type="protein sequence ID" value="ATB40939.1"/>
    <property type="molecule type" value="Genomic_DNA"/>
</dbReference>
<dbReference type="GO" id="GO:0005829">
    <property type="term" value="C:cytosol"/>
    <property type="evidence" value="ECO:0007669"/>
    <property type="project" value="TreeGrafter"/>
</dbReference>
<dbReference type="Proteomes" id="UP000217257">
    <property type="component" value="Chromosome"/>
</dbReference>
<evidence type="ECO:0000259" key="1">
    <source>
        <dbReference type="SMART" id="SM00827"/>
    </source>
</evidence>
<dbReference type="Gene3D" id="3.40.366.10">
    <property type="entry name" value="Malonyl-Coenzyme A Acyl Carrier Protein, domain 2"/>
    <property type="match status" value="1"/>
</dbReference>
<dbReference type="AlphaFoldDB" id="A0A250JAJ6"/>
<sequence>MSLGILCPGQGAQHPAMLEPLSTPPEARAVLDTASEVLGASPWTLMKGPAEALYVNALAQPLLCAVQLATWTALRSRLPTPRVFAGYSVGELAAYGCAGALDAGELFTLAQARARVMDDAGPADSGMRAVRGLCRKRLEPLLEAHAVHIALVNGTGRFVIGGREEDLRRLEPELSAQGGSVTVLPVHVASHTPLLASAARAFGEHLAHSGLRAPVTPVLAGIDGTPVSTRERALTTLTRQVAETVDWAACMAGLAEEGCTVLLELGPGADLSRMVRDTLPSLSVRSVSEFKTLEGVCSWVLRQLE</sequence>
<dbReference type="Pfam" id="PF00698">
    <property type="entry name" value="Acyl_transf_1"/>
    <property type="match status" value="1"/>
</dbReference>